<evidence type="ECO:0000259" key="5">
    <source>
        <dbReference type="PROSITE" id="PS50977"/>
    </source>
</evidence>
<comment type="caution">
    <text evidence="6">The sequence shown here is derived from an EMBL/GenBank/DDBJ whole genome shotgun (WGS) entry which is preliminary data.</text>
</comment>
<protein>
    <submittedName>
        <fullName evidence="6">TetR/AcrR family transcriptional regulator</fullName>
    </submittedName>
</protein>
<keyword evidence="3" id="KW-0804">Transcription</keyword>
<dbReference type="SUPFAM" id="SSF46689">
    <property type="entry name" value="Homeodomain-like"/>
    <property type="match status" value="1"/>
</dbReference>
<evidence type="ECO:0000256" key="3">
    <source>
        <dbReference type="ARBA" id="ARBA00023163"/>
    </source>
</evidence>
<keyword evidence="2 4" id="KW-0238">DNA-binding</keyword>
<name>A0A3M8D5F3_9BACL</name>
<feature type="domain" description="HTH tetR-type" evidence="5">
    <location>
        <begin position="10"/>
        <end position="70"/>
    </location>
</feature>
<organism evidence="6 7">
    <name type="scientific">Brevibacillus nitrificans</name>
    <dbReference type="NCBI Taxonomy" id="651560"/>
    <lineage>
        <taxon>Bacteria</taxon>
        <taxon>Bacillati</taxon>
        <taxon>Bacillota</taxon>
        <taxon>Bacilli</taxon>
        <taxon>Bacillales</taxon>
        <taxon>Paenibacillaceae</taxon>
        <taxon>Brevibacillus</taxon>
    </lineage>
</organism>
<gene>
    <name evidence="6" type="ORF">EDM59_19980</name>
</gene>
<dbReference type="Proteomes" id="UP000269573">
    <property type="component" value="Unassembled WGS sequence"/>
</dbReference>
<dbReference type="Gene3D" id="1.10.357.10">
    <property type="entry name" value="Tetracycline Repressor, domain 2"/>
    <property type="match status" value="1"/>
</dbReference>
<evidence type="ECO:0000256" key="4">
    <source>
        <dbReference type="PROSITE-ProRule" id="PRU00335"/>
    </source>
</evidence>
<dbReference type="RefSeq" id="WP_122925239.1">
    <property type="nucleotide sequence ID" value="NZ_RHHU01000012.1"/>
</dbReference>
<dbReference type="FunFam" id="1.10.10.60:FF:000141">
    <property type="entry name" value="TetR family transcriptional regulator"/>
    <property type="match status" value="1"/>
</dbReference>
<keyword evidence="1" id="KW-0805">Transcription regulation</keyword>
<dbReference type="EMBL" id="RHHU01000012">
    <property type="protein sequence ID" value="RNB82445.1"/>
    <property type="molecule type" value="Genomic_DNA"/>
</dbReference>
<evidence type="ECO:0000313" key="7">
    <source>
        <dbReference type="Proteomes" id="UP000269573"/>
    </source>
</evidence>
<dbReference type="InterPro" id="IPR009057">
    <property type="entry name" value="Homeodomain-like_sf"/>
</dbReference>
<evidence type="ECO:0000256" key="2">
    <source>
        <dbReference type="ARBA" id="ARBA00023125"/>
    </source>
</evidence>
<dbReference type="PROSITE" id="PS50977">
    <property type="entry name" value="HTH_TETR_2"/>
    <property type="match status" value="1"/>
</dbReference>
<evidence type="ECO:0000256" key="1">
    <source>
        <dbReference type="ARBA" id="ARBA00023015"/>
    </source>
</evidence>
<reference evidence="6 7" key="1">
    <citation type="submission" date="2018-10" db="EMBL/GenBank/DDBJ databases">
        <title>Phylogenomics of Brevibacillus.</title>
        <authorList>
            <person name="Dunlap C."/>
        </authorList>
    </citation>
    <scope>NUCLEOTIDE SEQUENCE [LARGE SCALE GENOMIC DNA]</scope>
    <source>
        <strain evidence="6 7">JCM 15774</strain>
    </source>
</reference>
<dbReference type="PANTHER" id="PTHR30055">
    <property type="entry name" value="HTH-TYPE TRANSCRIPTIONAL REGULATOR RUTR"/>
    <property type="match status" value="1"/>
</dbReference>
<feature type="DNA-binding region" description="H-T-H motif" evidence="4">
    <location>
        <begin position="33"/>
        <end position="52"/>
    </location>
</feature>
<evidence type="ECO:0000313" key="6">
    <source>
        <dbReference type="EMBL" id="RNB82445.1"/>
    </source>
</evidence>
<proteinExistence type="predicted"/>
<sequence length="214" mass="24176">MGSRQEMRSEETKNAIIKAAGELFSQKGFEAVSIREIAKAAGCSHTTLYIYFADKEALLHQLSIGPLKALQEQMEAALSDSSLSPEGRLKRVSLQFIAFCLLHRTMHTLFFMVKASRVDVAAEPTEELQIQRTRLFEVLRRALLACLPEHDQQDENLAFARIYTYTLQGIIGTYTHSEETVEQLLERLTPTFELSLEVLLEGCKQVLRRGEGRG</sequence>
<accession>A0A3M8D5F3</accession>
<dbReference type="GO" id="GO:0000976">
    <property type="term" value="F:transcription cis-regulatory region binding"/>
    <property type="evidence" value="ECO:0007669"/>
    <property type="project" value="TreeGrafter"/>
</dbReference>
<keyword evidence="7" id="KW-1185">Reference proteome</keyword>
<dbReference type="InterPro" id="IPR001647">
    <property type="entry name" value="HTH_TetR"/>
</dbReference>
<dbReference type="Pfam" id="PF00440">
    <property type="entry name" value="TetR_N"/>
    <property type="match status" value="1"/>
</dbReference>
<dbReference type="InterPro" id="IPR050109">
    <property type="entry name" value="HTH-type_TetR-like_transc_reg"/>
</dbReference>
<dbReference type="GO" id="GO:0003700">
    <property type="term" value="F:DNA-binding transcription factor activity"/>
    <property type="evidence" value="ECO:0007669"/>
    <property type="project" value="TreeGrafter"/>
</dbReference>
<dbReference type="AlphaFoldDB" id="A0A3M8D5F3"/>
<dbReference type="PRINTS" id="PR00455">
    <property type="entry name" value="HTHTETR"/>
</dbReference>
<dbReference type="GO" id="GO:0045892">
    <property type="term" value="P:negative regulation of DNA-templated transcription"/>
    <property type="evidence" value="ECO:0007669"/>
    <property type="project" value="UniProtKB-ARBA"/>
</dbReference>
<dbReference type="PANTHER" id="PTHR30055:SF234">
    <property type="entry name" value="HTH-TYPE TRANSCRIPTIONAL REGULATOR BETI"/>
    <property type="match status" value="1"/>
</dbReference>